<proteinExistence type="inferred from homology"/>
<keyword evidence="2" id="KW-0680">Restriction system</keyword>
<sequence>MSWRELQLGDVIRLKRGHDLPASARIAGEVPIVSSSGITGFHNVAKATGPGVVTGRYGTLGEIHYIEGDYWPLNTALYVEDFKGSHPRFVAYLLKTLDLGSQNAAGAVPGVNRNTLHQLSVRIPNVETQVAIAETLKQYDDLIENNRHRIALLEESARLLYREWFVKLRFPGHELVKVVDGLPDGWILQSLSVVADFINGFAFKPTHLQNTGLPVMKIPELRDGVSAKTPRNSGELVPKRNKIDTGDLLFSWSATLLVNEWSEGPALLNQHLFKVVPNLVFFKRFLRLALAEAIPVLLGQSVGATMQHIRKSALDSHKILVPDEYIRQQFSEMADSIMDQVIVLQLQNKLLAEARDSLLPKLMSGQLAT</sequence>
<protein>
    <submittedName>
        <fullName evidence="5">Restriction endonuclease subunit S</fullName>
    </submittedName>
</protein>
<dbReference type="InterPro" id="IPR052021">
    <property type="entry name" value="Type-I_RS_S_subunit"/>
</dbReference>
<reference evidence="5" key="1">
    <citation type="submission" date="2023-01" db="EMBL/GenBank/DDBJ databases">
        <title>Biogeochemical cycle of methane in antarctic sediments.</title>
        <authorList>
            <person name="Roldan D.M."/>
            <person name="Menes R.J."/>
        </authorList>
    </citation>
    <scope>NUCLEOTIDE SEQUENCE [LARGE SCALE GENOMIC DNA]</scope>
    <source>
        <strain evidence="5">K-2018 MAG008</strain>
    </source>
</reference>
<dbReference type="Gene3D" id="3.90.220.20">
    <property type="entry name" value="DNA methylase specificity domains"/>
    <property type="match status" value="2"/>
</dbReference>
<feature type="domain" description="Type I restriction modification DNA specificity" evidence="4">
    <location>
        <begin position="184"/>
        <end position="332"/>
    </location>
</feature>
<dbReference type="Pfam" id="PF01420">
    <property type="entry name" value="Methylase_S"/>
    <property type="match status" value="2"/>
</dbReference>
<dbReference type="InterPro" id="IPR044946">
    <property type="entry name" value="Restrct_endonuc_typeI_TRD_sf"/>
</dbReference>
<dbReference type="CDD" id="cd17267">
    <property type="entry name" value="RMtype1_S_EcoAO83I-TRD1-CR1_like"/>
    <property type="match status" value="1"/>
</dbReference>
<evidence type="ECO:0000259" key="4">
    <source>
        <dbReference type="Pfam" id="PF01420"/>
    </source>
</evidence>
<gene>
    <name evidence="5" type="ORF">PSU93_09225</name>
</gene>
<dbReference type="InterPro" id="IPR000055">
    <property type="entry name" value="Restrct_endonuc_typeI_TRD"/>
</dbReference>
<accession>A0AA43Q7Q4</accession>
<dbReference type="Proteomes" id="UP001160519">
    <property type="component" value="Unassembled WGS sequence"/>
</dbReference>
<organism evidence="5 6">
    <name type="scientific">Candidatus Methylobacter titanis</name>
    <dbReference type="NCBI Taxonomy" id="3053457"/>
    <lineage>
        <taxon>Bacteria</taxon>
        <taxon>Pseudomonadati</taxon>
        <taxon>Pseudomonadota</taxon>
        <taxon>Gammaproteobacteria</taxon>
        <taxon>Methylococcales</taxon>
        <taxon>Methylococcaceae</taxon>
        <taxon>Methylobacter</taxon>
    </lineage>
</organism>
<feature type="domain" description="Type I restriction modification DNA specificity" evidence="4">
    <location>
        <begin position="3"/>
        <end position="154"/>
    </location>
</feature>
<evidence type="ECO:0000256" key="3">
    <source>
        <dbReference type="ARBA" id="ARBA00023125"/>
    </source>
</evidence>
<evidence type="ECO:0000313" key="6">
    <source>
        <dbReference type="Proteomes" id="UP001160519"/>
    </source>
</evidence>
<dbReference type="GO" id="GO:0004519">
    <property type="term" value="F:endonuclease activity"/>
    <property type="evidence" value="ECO:0007669"/>
    <property type="project" value="UniProtKB-KW"/>
</dbReference>
<keyword evidence="5" id="KW-0255">Endonuclease</keyword>
<evidence type="ECO:0000256" key="2">
    <source>
        <dbReference type="ARBA" id="ARBA00022747"/>
    </source>
</evidence>
<evidence type="ECO:0000313" key="5">
    <source>
        <dbReference type="EMBL" id="MDI1231316.1"/>
    </source>
</evidence>
<dbReference type="SUPFAM" id="SSF116734">
    <property type="entry name" value="DNA methylase specificity domain"/>
    <property type="match status" value="2"/>
</dbReference>
<dbReference type="PANTHER" id="PTHR30408">
    <property type="entry name" value="TYPE-1 RESTRICTION ENZYME ECOKI SPECIFICITY PROTEIN"/>
    <property type="match status" value="1"/>
</dbReference>
<dbReference type="GO" id="GO:0003677">
    <property type="term" value="F:DNA binding"/>
    <property type="evidence" value="ECO:0007669"/>
    <property type="project" value="UniProtKB-KW"/>
</dbReference>
<keyword evidence="3" id="KW-0238">DNA-binding</keyword>
<evidence type="ECO:0000256" key="1">
    <source>
        <dbReference type="ARBA" id="ARBA00010923"/>
    </source>
</evidence>
<dbReference type="GO" id="GO:0009307">
    <property type="term" value="P:DNA restriction-modification system"/>
    <property type="evidence" value="ECO:0007669"/>
    <property type="project" value="UniProtKB-KW"/>
</dbReference>
<keyword evidence="5" id="KW-0378">Hydrolase</keyword>
<keyword evidence="5" id="KW-0540">Nuclease</keyword>
<name>A0AA43Q7Q4_9GAMM</name>
<comment type="caution">
    <text evidence="5">The sequence shown here is derived from an EMBL/GenBank/DDBJ whole genome shotgun (WGS) entry which is preliminary data.</text>
</comment>
<dbReference type="AlphaFoldDB" id="A0AA43Q7Q4"/>
<comment type="similarity">
    <text evidence="1">Belongs to the type-I restriction system S methylase family.</text>
</comment>
<dbReference type="PANTHER" id="PTHR30408:SF13">
    <property type="entry name" value="TYPE I RESTRICTION ENZYME HINDI SPECIFICITY SUBUNIT"/>
    <property type="match status" value="1"/>
</dbReference>
<keyword evidence="6" id="KW-1185">Reference proteome</keyword>
<dbReference type="CDD" id="cd17254">
    <property type="entry name" value="RMtype1_S_FclI-TRD1-CR1_like"/>
    <property type="match status" value="1"/>
</dbReference>
<dbReference type="EMBL" id="JAQSDF010000026">
    <property type="protein sequence ID" value="MDI1231316.1"/>
    <property type="molecule type" value="Genomic_DNA"/>
</dbReference>